<dbReference type="SUPFAM" id="SSF55008">
    <property type="entry name" value="HMA, heavy metal-associated domain"/>
    <property type="match status" value="1"/>
</dbReference>
<feature type="transmembrane region" description="Helical" evidence="7">
    <location>
        <begin position="181"/>
        <end position="200"/>
    </location>
</feature>
<dbReference type="InterPro" id="IPR050681">
    <property type="entry name" value="CDF/SLC30A"/>
</dbReference>
<evidence type="ECO:0000256" key="1">
    <source>
        <dbReference type="ARBA" id="ARBA00004141"/>
    </source>
</evidence>
<feature type="transmembrane region" description="Helical" evidence="7">
    <location>
        <begin position="212"/>
        <end position="233"/>
    </location>
</feature>
<evidence type="ECO:0008006" key="12">
    <source>
        <dbReference type="Google" id="ProtNLM"/>
    </source>
</evidence>
<organism evidence="10 11">
    <name type="scientific">Aromatoleum diolicum</name>
    <dbReference type="NCBI Taxonomy" id="75796"/>
    <lineage>
        <taxon>Bacteria</taxon>
        <taxon>Pseudomonadati</taxon>
        <taxon>Pseudomonadota</taxon>
        <taxon>Betaproteobacteria</taxon>
        <taxon>Rhodocyclales</taxon>
        <taxon>Rhodocyclaceae</taxon>
        <taxon>Aromatoleum</taxon>
    </lineage>
</organism>
<comment type="subcellular location">
    <subcellularLocation>
        <location evidence="1">Membrane</location>
        <topology evidence="1">Multi-pass membrane protein</topology>
    </subcellularLocation>
</comment>
<keyword evidence="3" id="KW-0813">Transport</keyword>
<evidence type="ECO:0000256" key="3">
    <source>
        <dbReference type="ARBA" id="ARBA00022906"/>
    </source>
</evidence>
<dbReference type="InterPro" id="IPR058533">
    <property type="entry name" value="Cation_efflux_TM"/>
</dbReference>
<dbReference type="InterPro" id="IPR027469">
    <property type="entry name" value="Cation_efflux_TMD_sf"/>
</dbReference>
<evidence type="ECO:0000313" key="11">
    <source>
        <dbReference type="Proteomes" id="UP000648984"/>
    </source>
</evidence>
<evidence type="ECO:0000313" key="10">
    <source>
        <dbReference type="EMBL" id="NMG76229.1"/>
    </source>
</evidence>
<evidence type="ECO:0000256" key="7">
    <source>
        <dbReference type="SAM" id="Phobius"/>
    </source>
</evidence>
<sequence>MTSRKPCSCSGSCASKDGDVPANDAPITPQSDHHTARSRFRIPGMDCPSEEQMIRLRLADLPAISLEFDLPGRQLLVRHSGDASEILERIAPLGYGAVLQDSQPIYPGEETVPGRNDSAERRTLWTLLALNAVMFVVEVFAGWFGNSVGLISDGADMFADAAVYGVALYAVGRSARHKVSAARLAGVLQLVLALAALAEVGRRAVTGSVPEAVTMIGISLLALGVNIACLALISRHRDGGVHMRASYIFSANDVLANLGVIVAGALVAWTGSPIPDWTIGALIGVLVLGGALRILRLR</sequence>
<feature type="transmembrane region" description="Helical" evidence="7">
    <location>
        <begin position="150"/>
        <end position="169"/>
    </location>
</feature>
<keyword evidence="4 7" id="KW-1133">Transmembrane helix</keyword>
<evidence type="ECO:0000259" key="8">
    <source>
        <dbReference type="Pfam" id="PF00403"/>
    </source>
</evidence>
<dbReference type="SUPFAM" id="SSF161111">
    <property type="entry name" value="Cation efflux protein transmembrane domain-like"/>
    <property type="match status" value="1"/>
</dbReference>
<evidence type="ECO:0000256" key="2">
    <source>
        <dbReference type="ARBA" id="ARBA00022692"/>
    </source>
</evidence>
<dbReference type="InterPro" id="IPR006121">
    <property type="entry name" value="HMA_dom"/>
</dbReference>
<feature type="region of interest" description="Disordered" evidence="6">
    <location>
        <begin position="1"/>
        <end position="38"/>
    </location>
</feature>
<gene>
    <name evidence="10" type="ORF">GPA25_15810</name>
</gene>
<proteinExistence type="predicted"/>
<feature type="transmembrane region" description="Helical" evidence="7">
    <location>
        <begin position="254"/>
        <end position="271"/>
    </location>
</feature>
<dbReference type="Proteomes" id="UP000648984">
    <property type="component" value="Unassembled WGS sequence"/>
</dbReference>
<reference evidence="10 11" key="1">
    <citation type="submission" date="2019-12" db="EMBL/GenBank/DDBJ databases">
        <title>Comparative genomics gives insights into the taxonomy of the Azoarcus-Aromatoleum group and reveals separate origins of nif in the plant-associated Azoarcus and non-plant-associated Aromatoleum sub-groups.</title>
        <authorList>
            <person name="Lafos M."/>
            <person name="Maluk M."/>
            <person name="Batista M."/>
            <person name="Junghare M."/>
            <person name="Carmona M."/>
            <person name="Faoro H."/>
            <person name="Cruz L.M."/>
            <person name="Battistoni F."/>
            <person name="De Souza E."/>
            <person name="Pedrosa F."/>
            <person name="Chen W.-M."/>
            <person name="Poole P.S."/>
            <person name="Dixon R.A."/>
            <person name="James E.K."/>
        </authorList>
    </citation>
    <scope>NUCLEOTIDE SEQUENCE [LARGE SCALE GENOMIC DNA]</scope>
    <source>
        <strain evidence="10 11">22Lin</strain>
    </source>
</reference>
<dbReference type="PANTHER" id="PTHR11562">
    <property type="entry name" value="CATION EFFLUX PROTEIN/ ZINC TRANSPORTER"/>
    <property type="match status" value="1"/>
</dbReference>
<dbReference type="Gene3D" id="1.20.1510.10">
    <property type="entry name" value="Cation efflux protein transmembrane domain"/>
    <property type="match status" value="1"/>
</dbReference>
<dbReference type="PANTHER" id="PTHR11562:SF17">
    <property type="entry name" value="RE54080P-RELATED"/>
    <property type="match status" value="1"/>
</dbReference>
<comment type="caution">
    <text evidence="10">The sequence shown here is derived from an EMBL/GenBank/DDBJ whole genome shotgun (WGS) entry which is preliminary data.</text>
</comment>
<dbReference type="Pfam" id="PF00403">
    <property type="entry name" value="HMA"/>
    <property type="match status" value="1"/>
</dbReference>
<dbReference type="Pfam" id="PF01545">
    <property type="entry name" value="Cation_efflux"/>
    <property type="match status" value="1"/>
</dbReference>
<feature type="domain" description="Cation efflux protein transmembrane" evidence="9">
    <location>
        <begin position="125"/>
        <end position="296"/>
    </location>
</feature>
<evidence type="ECO:0000256" key="4">
    <source>
        <dbReference type="ARBA" id="ARBA00022989"/>
    </source>
</evidence>
<keyword evidence="3" id="KW-0864">Zinc transport</keyword>
<evidence type="ECO:0000256" key="5">
    <source>
        <dbReference type="ARBA" id="ARBA00023136"/>
    </source>
</evidence>
<protein>
    <recommendedName>
        <fullName evidence="12">Cation transporter</fullName>
    </recommendedName>
</protein>
<feature type="transmembrane region" description="Helical" evidence="7">
    <location>
        <begin position="277"/>
        <end position="295"/>
    </location>
</feature>
<accession>A0ABX1QGD3</accession>
<feature type="domain" description="HMA" evidence="8">
    <location>
        <begin position="40"/>
        <end position="95"/>
    </location>
</feature>
<keyword evidence="3" id="KW-0406">Ion transport</keyword>
<feature type="transmembrane region" description="Helical" evidence="7">
    <location>
        <begin position="124"/>
        <end position="144"/>
    </location>
</feature>
<dbReference type="RefSeq" id="WP_169261372.1">
    <property type="nucleotide sequence ID" value="NZ_WTVQ01000028.1"/>
</dbReference>
<keyword evidence="11" id="KW-1185">Reference proteome</keyword>
<dbReference type="InterPro" id="IPR036163">
    <property type="entry name" value="HMA_dom_sf"/>
</dbReference>
<dbReference type="EMBL" id="WTVQ01000028">
    <property type="protein sequence ID" value="NMG76229.1"/>
    <property type="molecule type" value="Genomic_DNA"/>
</dbReference>
<keyword evidence="2 7" id="KW-0812">Transmembrane</keyword>
<keyword evidence="5 7" id="KW-0472">Membrane</keyword>
<evidence type="ECO:0000256" key="6">
    <source>
        <dbReference type="SAM" id="MobiDB-lite"/>
    </source>
</evidence>
<keyword evidence="3" id="KW-0862">Zinc</keyword>
<feature type="compositionally biased region" description="Polar residues" evidence="6">
    <location>
        <begin position="1"/>
        <end position="13"/>
    </location>
</feature>
<evidence type="ECO:0000259" key="9">
    <source>
        <dbReference type="Pfam" id="PF01545"/>
    </source>
</evidence>
<name>A0ABX1QGD3_9RHOO</name>